<gene>
    <name evidence="1" type="ORF">DV20_16805</name>
</gene>
<name>A0A066U1S9_9PSEU</name>
<dbReference type="Proteomes" id="UP000027345">
    <property type="component" value="Unassembled WGS sequence"/>
</dbReference>
<proteinExistence type="predicted"/>
<sequence>MVNTLPCGHPGRAGSLRLCPHLAVEEPPPSTRHLTGVGTRYDLVCAECTPAALVDVCEACADRADQQSFPSGWHGEPEVLVRDRDLGGAWSTRACPVRPLNDDCLAPMPGHWLALTAEGFVRITDDDQWLVGPVELPEETYEDIRDIPDRPRRGLHTSRDGRFAAVVSDYGQFATVVDLDDWLTVLDLDRDWMDNELTRYPLAFLGDGETAKVVAATDWNRLDVFALPGGELLTDRETAAPQKDEPEPEHYLDYFQGALHPSPSERWLVTDGWAWHPVGIPLAVDLAAWLDGDRHAAEHARHLADRDDTWDTPIAWLDDNTVALQDTDGVELYDAGTGRRTGMFAGPAGRMWGHGGLLYVAAEAGLEVWDPAEGVRVGFLEGFTPIAHREGTFAELRNDQLRTWTTPR</sequence>
<dbReference type="AlphaFoldDB" id="A0A066U1S9"/>
<accession>A0A066U1S9</accession>
<dbReference type="InterPro" id="IPR011047">
    <property type="entry name" value="Quinoprotein_ADH-like_sf"/>
</dbReference>
<evidence type="ECO:0000313" key="2">
    <source>
        <dbReference type="Proteomes" id="UP000027345"/>
    </source>
</evidence>
<evidence type="ECO:0000313" key="1">
    <source>
        <dbReference type="EMBL" id="KDN21050.1"/>
    </source>
</evidence>
<dbReference type="EMBL" id="JMQI01000030">
    <property type="protein sequence ID" value="KDN21050.1"/>
    <property type="molecule type" value="Genomic_DNA"/>
</dbReference>
<dbReference type="SUPFAM" id="SSF50998">
    <property type="entry name" value="Quinoprotein alcohol dehydrogenase-like"/>
    <property type="match status" value="1"/>
</dbReference>
<keyword evidence="2" id="KW-1185">Reference proteome</keyword>
<protein>
    <submittedName>
        <fullName evidence="1">Uncharacterized protein</fullName>
    </submittedName>
</protein>
<reference evidence="1 2" key="1">
    <citation type="submission" date="2014-05" db="EMBL/GenBank/DDBJ databases">
        <title>Draft genome sequence of Amycolatopsis rifamycinica DSM 46095.</title>
        <authorList>
            <person name="Lal R."/>
            <person name="Saxena A."/>
            <person name="Kumari R."/>
            <person name="Mukherjee U."/>
            <person name="Singh P."/>
            <person name="Sangwan N."/>
            <person name="Mahato N.K."/>
        </authorList>
    </citation>
    <scope>NUCLEOTIDE SEQUENCE [LARGE SCALE GENOMIC DNA]</scope>
    <source>
        <strain evidence="1 2">DSM 46095</strain>
    </source>
</reference>
<organism evidence="1 2">
    <name type="scientific">Amycolatopsis rifamycinica</name>
    <dbReference type="NCBI Taxonomy" id="287986"/>
    <lineage>
        <taxon>Bacteria</taxon>
        <taxon>Bacillati</taxon>
        <taxon>Actinomycetota</taxon>
        <taxon>Actinomycetes</taxon>
        <taxon>Pseudonocardiales</taxon>
        <taxon>Pseudonocardiaceae</taxon>
        <taxon>Amycolatopsis</taxon>
    </lineage>
</organism>
<comment type="caution">
    <text evidence="1">The sequence shown here is derived from an EMBL/GenBank/DDBJ whole genome shotgun (WGS) entry which is preliminary data.</text>
</comment>
<dbReference type="eggNOG" id="ENOG5032U0A">
    <property type="taxonomic scope" value="Bacteria"/>
</dbReference>
<dbReference type="STRING" id="287986.DV20_16805"/>